<proteinExistence type="predicted"/>
<accession>A0A0V0HIX1</accession>
<dbReference type="AlphaFoldDB" id="A0A0V0HIX1"/>
<sequence length="85" mass="9623">VITHKFYLTDFSKLYLSQQQFIQTSSQVATVARYSAFALISSNHTLFLTLPGYQLPPTKTKYSNVECLSQGDPTKSMYLYLTISS</sequence>
<feature type="non-terminal residue" evidence="1">
    <location>
        <position position="1"/>
    </location>
</feature>
<name>A0A0V0HIX1_SOLCH</name>
<dbReference type="EMBL" id="GEDG01018858">
    <property type="protein sequence ID" value="JAP20430.1"/>
    <property type="molecule type" value="Transcribed_RNA"/>
</dbReference>
<reference evidence="1" key="1">
    <citation type="submission" date="2015-12" db="EMBL/GenBank/DDBJ databases">
        <title>Gene expression during late stages of embryo sac development: a critical building block for successful pollen-pistil interactions.</title>
        <authorList>
            <person name="Liu Y."/>
            <person name="Joly V."/>
            <person name="Sabar M."/>
            <person name="Matton D.P."/>
        </authorList>
    </citation>
    <scope>NUCLEOTIDE SEQUENCE</scope>
</reference>
<organism evidence="1">
    <name type="scientific">Solanum chacoense</name>
    <name type="common">Chaco potato</name>
    <dbReference type="NCBI Taxonomy" id="4108"/>
    <lineage>
        <taxon>Eukaryota</taxon>
        <taxon>Viridiplantae</taxon>
        <taxon>Streptophyta</taxon>
        <taxon>Embryophyta</taxon>
        <taxon>Tracheophyta</taxon>
        <taxon>Spermatophyta</taxon>
        <taxon>Magnoliopsida</taxon>
        <taxon>eudicotyledons</taxon>
        <taxon>Gunneridae</taxon>
        <taxon>Pentapetalae</taxon>
        <taxon>asterids</taxon>
        <taxon>lamiids</taxon>
        <taxon>Solanales</taxon>
        <taxon>Solanaceae</taxon>
        <taxon>Solanoideae</taxon>
        <taxon>Solaneae</taxon>
        <taxon>Solanum</taxon>
    </lineage>
</organism>
<evidence type="ECO:0000313" key="1">
    <source>
        <dbReference type="EMBL" id="JAP20430.1"/>
    </source>
</evidence>
<protein>
    <submittedName>
        <fullName evidence="1">Putative ovule protein</fullName>
    </submittedName>
</protein>